<dbReference type="BioCyc" id="LACI272621:G1G49-1341-MONOMER"/>
<dbReference type="PANTHER" id="PTHR18964:SF149">
    <property type="entry name" value="BIFUNCTIONAL UDP-N-ACETYLGLUCOSAMINE 2-EPIMERASE_N-ACETYLMANNOSAMINE KINASE"/>
    <property type="match status" value="1"/>
</dbReference>
<evidence type="ECO:0000256" key="1">
    <source>
        <dbReference type="ARBA" id="ARBA00006479"/>
    </source>
</evidence>
<dbReference type="GO" id="GO:0016301">
    <property type="term" value="F:kinase activity"/>
    <property type="evidence" value="ECO:0007669"/>
    <property type="project" value="UniProtKB-KW"/>
</dbReference>
<gene>
    <name evidence="2" type="ordered locus">LBA1367</name>
</gene>
<sequence>MAILTIDVGQKFVRYGFFDDEGNLTEKGKYQVPRESAQSFYKSIANLVTENNTKIKAISISFPGFINVDKKIAIRAGSLRFLDGHNINQDLHQYIDDRIEIFIENNSNCAAIAEKLNGNAQDVSDFAVITLGNGVGGGIFINNKLFRGTSFSAGEFGMMITDYTGHGFKSAHELASTSALISEYSRMRGIPDGLVENYQIMSELDDPKVKAVVEKWATYVAICIFNLACTLNPQKILIGGNISQNSELIPIIKEKLNQIPNWTDFQAEIQSCRFFNDASLYGAYWAYIGSNHVL</sequence>
<dbReference type="GeneID" id="93289557"/>
<dbReference type="eggNOG" id="COG1940">
    <property type="taxonomic scope" value="Bacteria"/>
</dbReference>
<dbReference type="STRING" id="272621.LBA1367"/>
<protein>
    <submittedName>
        <fullName evidence="2">Transcriptional regulator, glucose kinase</fullName>
    </submittedName>
</protein>
<evidence type="ECO:0000313" key="2">
    <source>
        <dbReference type="EMBL" id="AAV43192.1"/>
    </source>
</evidence>
<dbReference type="PANTHER" id="PTHR18964">
    <property type="entry name" value="ROK (REPRESSOR, ORF, KINASE) FAMILY"/>
    <property type="match status" value="1"/>
</dbReference>
<dbReference type="EMBL" id="CP000033">
    <property type="protein sequence ID" value="AAV43192.1"/>
    <property type="molecule type" value="Genomic_DNA"/>
</dbReference>
<evidence type="ECO:0000313" key="3">
    <source>
        <dbReference type="Proteomes" id="UP000006381"/>
    </source>
</evidence>
<dbReference type="InterPro" id="IPR043129">
    <property type="entry name" value="ATPase_NBD"/>
</dbReference>
<dbReference type="PATRIC" id="fig|272621.13.peg.1293"/>
<reference evidence="2 3" key="1">
    <citation type="journal article" date="2005" name="Proc. Natl. Acad. Sci. U.S.A.">
        <title>Complete genome sequence of the probiotic lactic acid bacterium Lactobacillus acidophilus NCFM.</title>
        <authorList>
            <person name="Altermann E."/>
            <person name="Russell W.M."/>
            <person name="Azcarate-Peril M.A."/>
            <person name="Barrangou R."/>
            <person name="Buck B.L."/>
            <person name="McAuliffe O."/>
            <person name="Souther N."/>
            <person name="Dobson A."/>
            <person name="Duong T."/>
            <person name="Callanan M."/>
            <person name="Lick S."/>
            <person name="Hamrick A."/>
            <person name="Cano R."/>
            <person name="Klaenhammer T.R."/>
        </authorList>
    </citation>
    <scope>NUCLEOTIDE SEQUENCE [LARGE SCALE GENOMIC DNA]</scope>
    <source>
        <strain evidence="3">ATCC 700396 / NCK56 / N2 / NCFM</strain>
    </source>
</reference>
<dbReference type="Proteomes" id="UP000006381">
    <property type="component" value="Chromosome"/>
</dbReference>
<dbReference type="Gene3D" id="3.30.420.40">
    <property type="match status" value="2"/>
</dbReference>
<dbReference type="InterPro" id="IPR000600">
    <property type="entry name" value="ROK"/>
</dbReference>
<dbReference type="RefSeq" id="WP_003548003.1">
    <property type="nucleotide sequence ID" value="NC_006814.3"/>
</dbReference>
<dbReference type="SUPFAM" id="SSF53067">
    <property type="entry name" value="Actin-like ATPase domain"/>
    <property type="match status" value="1"/>
</dbReference>
<keyword evidence="3" id="KW-1185">Reference proteome</keyword>
<comment type="similarity">
    <text evidence="1">Belongs to the ROK (NagC/XylR) family.</text>
</comment>
<dbReference type="HOGENOM" id="CLU_036604_0_2_9"/>
<dbReference type="OrthoDB" id="9795247at2"/>
<accession>Q5FJD2</accession>
<organism evidence="3">
    <name type="scientific">Lactobacillus acidophilus (strain ATCC 700396 / NCK56 / N2 / NCFM)</name>
    <dbReference type="NCBI Taxonomy" id="272621"/>
    <lineage>
        <taxon>Bacteria</taxon>
        <taxon>Bacillati</taxon>
        <taxon>Bacillota</taxon>
        <taxon>Bacilli</taxon>
        <taxon>Lactobacillales</taxon>
        <taxon>Lactobacillaceae</taxon>
        <taxon>Lactobacillus</taxon>
    </lineage>
</organism>
<dbReference type="Pfam" id="PF00480">
    <property type="entry name" value="ROK"/>
    <property type="match status" value="1"/>
</dbReference>
<name>Q5FJD2_LACAC</name>
<keyword evidence="2" id="KW-0808">Transferase</keyword>
<dbReference type="KEGG" id="lac:LBA1367"/>
<dbReference type="AlphaFoldDB" id="Q5FJD2"/>
<keyword evidence="2" id="KW-0418">Kinase</keyword>
<dbReference type="CDD" id="cd24152">
    <property type="entry name" value="ASKHA_NBD_ROK-like"/>
    <property type="match status" value="1"/>
</dbReference>
<proteinExistence type="inferred from homology"/>